<organism evidence="12 13">
    <name type="scientific">Candidatus Zambryskibacteria bacterium CG10_big_fil_rev_8_21_14_0_10_42_12</name>
    <dbReference type="NCBI Taxonomy" id="1975115"/>
    <lineage>
        <taxon>Bacteria</taxon>
        <taxon>Candidatus Zambryskiibacteriota</taxon>
    </lineage>
</organism>
<dbReference type="InterPro" id="IPR046885">
    <property type="entry name" value="MnmA-like_C"/>
</dbReference>
<dbReference type="Gene3D" id="2.30.30.280">
    <property type="entry name" value="Adenine nucleotide alpha hydrolases-like domains"/>
    <property type="match status" value="1"/>
</dbReference>
<dbReference type="HAMAP" id="MF_00144">
    <property type="entry name" value="tRNA_thiouridyl_MnmA"/>
    <property type="match status" value="1"/>
</dbReference>
<evidence type="ECO:0000256" key="6">
    <source>
        <dbReference type="ARBA" id="ARBA00022884"/>
    </source>
</evidence>
<gene>
    <name evidence="9" type="primary">mnmA</name>
    <name evidence="12" type="ORF">COV34_02030</name>
</gene>
<comment type="function">
    <text evidence="9">Catalyzes the 2-thiolation of uridine at the wobble position (U34) of tRNA, leading to the formation of s(2)U34.</text>
</comment>
<dbReference type="Pfam" id="PF20259">
    <property type="entry name" value="tRNA_Me_trans_M"/>
    <property type="match status" value="1"/>
</dbReference>
<evidence type="ECO:0000256" key="9">
    <source>
        <dbReference type="HAMAP-Rule" id="MF_00144"/>
    </source>
</evidence>
<evidence type="ECO:0000256" key="8">
    <source>
        <dbReference type="ARBA" id="ARBA00051542"/>
    </source>
</evidence>
<comment type="caution">
    <text evidence="12">The sequence shown here is derived from an EMBL/GenBank/DDBJ whole genome shotgun (WGS) entry which is preliminary data.</text>
</comment>
<feature type="site" description="Interaction with tRNA" evidence="9">
    <location>
        <position position="139"/>
    </location>
</feature>
<feature type="region of interest" description="Interaction with target base in tRNA" evidence="9">
    <location>
        <begin position="109"/>
        <end position="111"/>
    </location>
</feature>
<dbReference type="GO" id="GO:0005524">
    <property type="term" value="F:ATP binding"/>
    <property type="evidence" value="ECO:0007669"/>
    <property type="project" value="UniProtKB-KW"/>
</dbReference>
<dbReference type="AlphaFoldDB" id="A0A2H0QX14"/>
<dbReference type="GO" id="GO:0000049">
    <property type="term" value="F:tRNA binding"/>
    <property type="evidence" value="ECO:0007669"/>
    <property type="project" value="UniProtKB-KW"/>
</dbReference>
<dbReference type="InterPro" id="IPR004506">
    <property type="entry name" value="MnmA-like"/>
</dbReference>
<accession>A0A2H0QX14</accession>
<evidence type="ECO:0000313" key="12">
    <source>
        <dbReference type="EMBL" id="PIR38364.1"/>
    </source>
</evidence>
<feature type="binding site" evidence="9">
    <location>
        <begin position="23"/>
        <end position="30"/>
    </location>
    <ligand>
        <name>ATP</name>
        <dbReference type="ChEBI" id="CHEBI:30616"/>
    </ligand>
</feature>
<dbReference type="NCBIfam" id="NF001138">
    <property type="entry name" value="PRK00143.1"/>
    <property type="match status" value="1"/>
</dbReference>
<dbReference type="Pfam" id="PF03054">
    <property type="entry name" value="tRNA_Me_trans"/>
    <property type="match status" value="1"/>
</dbReference>
<keyword evidence="4 9" id="KW-0547">Nucleotide-binding</keyword>
<evidence type="ECO:0000256" key="5">
    <source>
        <dbReference type="ARBA" id="ARBA00022840"/>
    </source>
</evidence>
<feature type="active site" description="Nucleophile" evidence="9">
    <location>
        <position position="114"/>
    </location>
</feature>
<dbReference type="PANTHER" id="PTHR11933:SF5">
    <property type="entry name" value="MITOCHONDRIAL TRNA-SPECIFIC 2-THIOURIDYLASE 1"/>
    <property type="match status" value="1"/>
</dbReference>
<dbReference type="Pfam" id="PF20258">
    <property type="entry name" value="tRNA_Me_trans_C"/>
    <property type="match status" value="1"/>
</dbReference>
<feature type="binding site" evidence="9">
    <location>
        <position position="138"/>
    </location>
    <ligand>
        <name>ATP</name>
        <dbReference type="ChEBI" id="CHEBI:30616"/>
    </ligand>
</feature>
<keyword evidence="9" id="KW-0963">Cytoplasm</keyword>
<dbReference type="EMBL" id="PCXL01000011">
    <property type="protein sequence ID" value="PIR38364.1"/>
    <property type="molecule type" value="Genomic_DNA"/>
</dbReference>
<reference evidence="12 13" key="1">
    <citation type="submission" date="2017-09" db="EMBL/GenBank/DDBJ databases">
        <title>Depth-based differentiation of microbial function through sediment-hosted aquifers and enrichment of novel symbionts in the deep terrestrial subsurface.</title>
        <authorList>
            <person name="Probst A.J."/>
            <person name="Ladd B."/>
            <person name="Jarett J.K."/>
            <person name="Geller-Mcgrath D.E."/>
            <person name="Sieber C.M."/>
            <person name="Emerson J.B."/>
            <person name="Anantharaman K."/>
            <person name="Thomas B.C."/>
            <person name="Malmstrom R."/>
            <person name="Stieglmeier M."/>
            <person name="Klingl A."/>
            <person name="Woyke T."/>
            <person name="Ryan C.M."/>
            <person name="Banfield J.F."/>
        </authorList>
    </citation>
    <scope>NUCLEOTIDE SEQUENCE [LARGE SCALE GENOMIC DNA]</scope>
    <source>
        <strain evidence="12">CG10_big_fil_rev_8_21_14_0_10_42_12</strain>
    </source>
</reference>
<protein>
    <recommendedName>
        <fullName evidence="9">tRNA-specific 2-thiouridylase MnmA</fullName>
        <ecNumber evidence="9">2.8.1.13</ecNumber>
    </recommendedName>
</protein>
<dbReference type="EC" id="2.8.1.13" evidence="9"/>
<dbReference type="InterPro" id="IPR014729">
    <property type="entry name" value="Rossmann-like_a/b/a_fold"/>
</dbReference>
<dbReference type="InterPro" id="IPR023382">
    <property type="entry name" value="MnmA-like_central_sf"/>
</dbReference>
<comment type="subcellular location">
    <subcellularLocation>
        <location evidence="9">Cytoplasm</location>
    </subcellularLocation>
</comment>
<dbReference type="FunFam" id="2.30.30.280:FF:000001">
    <property type="entry name" value="tRNA-specific 2-thiouridylase MnmA"/>
    <property type="match status" value="1"/>
</dbReference>
<evidence type="ECO:0000259" key="10">
    <source>
        <dbReference type="Pfam" id="PF20258"/>
    </source>
</evidence>
<feature type="domain" description="tRNA-specific 2-thiouridylase MnmA-like C-terminal" evidence="10">
    <location>
        <begin position="295"/>
        <end position="367"/>
    </location>
</feature>
<dbReference type="NCBIfam" id="TIGR00420">
    <property type="entry name" value="trmU"/>
    <property type="match status" value="1"/>
</dbReference>
<evidence type="ECO:0000256" key="4">
    <source>
        <dbReference type="ARBA" id="ARBA00022741"/>
    </source>
</evidence>
<proteinExistence type="inferred from homology"/>
<dbReference type="InterPro" id="IPR046884">
    <property type="entry name" value="MnmA-like_central"/>
</dbReference>
<evidence type="ECO:0000256" key="2">
    <source>
        <dbReference type="ARBA" id="ARBA00022679"/>
    </source>
</evidence>
<feature type="binding site" evidence="9">
    <location>
        <position position="49"/>
    </location>
    <ligand>
        <name>ATP</name>
        <dbReference type="ChEBI" id="CHEBI:30616"/>
    </ligand>
</feature>
<feature type="active site" description="Cysteine persulfide intermediate" evidence="9">
    <location>
        <position position="210"/>
    </location>
</feature>
<keyword evidence="7" id="KW-1015">Disulfide bond</keyword>
<keyword evidence="1 9" id="KW-0820">tRNA-binding</keyword>
<comment type="catalytic activity">
    <reaction evidence="8 9">
        <text>S-sulfanyl-L-cysteinyl-[protein] + uridine(34) in tRNA + AH2 + ATP = 2-thiouridine(34) in tRNA + L-cysteinyl-[protein] + A + AMP + diphosphate + H(+)</text>
        <dbReference type="Rhea" id="RHEA:47032"/>
        <dbReference type="Rhea" id="RHEA-COMP:10131"/>
        <dbReference type="Rhea" id="RHEA-COMP:11726"/>
        <dbReference type="Rhea" id="RHEA-COMP:11727"/>
        <dbReference type="Rhea" id="RHEA-COMP:11728"/>
        <dbReference type="ChEBI" id="CHEBI:13193"/>
        <dbReference type="ChEBI" id="CHEBI:15378"/>
        <dbReference type="ChEBI" id="CHEBI:17499"/>
        <dbReference type="ChEBI" id="CHEBI:29950"/>
        <dbReference type="ChEBI" id="CHEBI:30616"/>
        <dbReference type="ChEBI" id="CHEBI:33019"/>
        <dbReference type="ChEBI" id="CHEBI:61963"/>
        <dbReference type="ChEBI" id="CHEBI:65315"/>
        <dbReference type="ChEBI" id="CHEBI:87170"/>
        <dbReference type="ChEBI" id="CHEBI:456215"/>
        <dbReference type="EC" id="2.8.1.13"/>
    </reaction>
</comment>
<dbReference type="Gene3D" id="2.40.30.10">
    <property type="entry name" value="Translation factors"/>
    <property type="match status" value="1"/>
</dbReference>
<evidence type="ECO:0000256" key="7">
    <source>
        <dbReference type="ARBA" id="ARBA00023157"/>
    </source>
</evidence>
<dbReference type="GO" id="GO:0002143">
    <property type="term" value="P:tRNA wobble position uridine thiolation"/>
    <property type="evidence" value="ECO:0007669"/>
    <property type="project" value="TreeGrafter"/>
</dbReference>
<dbReference type="GO" id="GO:0103016">
    <property type="term" value="F:tRNA-uridine 2-sulfurtransferase activity"/>
    <property type="evidence" value="ECO:0007669"/>
    <property type="project" value="UniProtKB-EC"/>
</dbReference>
<sequence>MDLASIYVMLRRVKKVGNNVFVGVSGGVDSSVSLALLKEQGYNVTGVFIKVWYPDWLGEGCDWRSERRDAMRVCATVGVPFLTLDLEDVYKKEVVDYLIETYKNGETPNPDVMCNRYVKFGSFWDFAQKHGADYIATGHYAQRKIENGKWKMENSVDTDKDQTYFLWTLTPEDLEHVLFPIGHLTKPEVRKLAEKFELPTSAKKDSQGLCFLGDVTIRDLLSHYVETKKGSVLTENGEIIGEHDGAFFYTIGQRHGFTLQNKETYSIPHYIIAKDIDKNTITVSTKNRIEQPIKNISLTHVNWLSDTHKTNCLVKIRHRGKLLECSVLIDGKRGTVSFIDDISREFPAIGQSVVFYKDGMCLGGGIIESIQ</sequence>
<dbReference type="GO" id="GO:0005737">
    <property type="term" value="C:cytoplasm"/>
    <property type="evidence" value="ECO:0007669"/>
    <property type="project" value="UniProtKB-SubCell"/>
</dbReference>
<evidence type="ECO:0000313" key="13">
    <source>
        <dbReference type="Proteomes" id="UP000231333"/>
    </source>
</evidence>
<dbReference type="CDD" id="cd01998">
    <property type="entry name" value="MnmA_TRMU-like"/>
    <property type="match status" value="1"/>
</dbReference>
<dbReference type="Gene3D" id="3.40.50.620">
    <property type="entry name" value="HUPs"/>
    <property type="match status" value="1"/>
</dbReference>
<dbReference type="Proteomes" id="UP000231333">
    <property type="component" value="Unassembled WGS sequence"/>
</dbReference>
<evidence type="ECO:0000256" key="1">
    <source>
        <dbReference type="ARBA" id="ARBA00022555"/>
    </source>
</evidence>
<dbReference type="SUPFAM" id="SSF52402">
    <property type="entry name" value="Adenine nucleotide alpha hydrolases-like"/>
    <property type="match status" value="1"/>
</dbReference>
<feature type="domain" description="tRNA-specific 2-thiouridylase MnmA-like central" evidence="11">
    <location>
        <begin position="219"/>
        <end position="284"/>
    </location>
</feature>
<keyword evidence="2 9" id="KW-0808">Transferase</keyword>
<comment type="caution">
    <text evidence="9">Lacks conserved residue(s) required for the propagation of feature annotation.</text>
</comment>
<keyword evidence="5 9" id="KW-0067">ATP-binding</keyword>
<comment type="similarity">
    <text evidence="9">Belongs to the MnmA/TRMU family.</text>
</comment>
<evidence type="ECO:0000256" key="3">
    <source>
        <dbReference type="ARBA" id="ARBA00022694"/>
    </source>
</evidence>
<keyword evidence="6 9" id="KW-0694">RNA-binding</keyword>
<dbReference type="PANTHER" id="PTHR11933">
    <property type="entry name" value="TRNA 5-METHYLAMINOMETHYL-2-THIOURIDYLATE -METHYLTRANSFERASE"/>
    <property type="match status" value="1"/>
</dbReference>
<evidence type="ECO:0000259" key="11">
    <source>
        <dbReference type="Pfam" id="PF20259"/>
    </source>
</evidence>
<keyword evidence="3 9" id="KW-0819">tRNA processing</keyword>
<feature type="site" description="Interaction with tRNA" evidence="9">
    <location>
        <position position="351"/>
    </location>
</feature>
<feature type="region of interest" description="Interaction with tRNA" evidence="9">
    <location>
        <begin position="160"/>
        <end position="162"/>
    </location>
</feature>
<name>A0A2H0QX14_9BACT</name>